<reference evidence="3" key="1">
    <citation type="submission" date="2009-05" db="EMBL/GenBank/DDBJ databases">
        <title>The genome sequence of Ajellomyces capsulatus strain H143.</title>
        <authorList>
            <person name="Champion M."/>
            <person name="Cuomo C.A."/>
            <person name="Ma L.-J."/>
            <person name="Henn M.R."/>
            <person name="Sil A."/>
            <person name="Goldman B."/>
            <person name="Young S.K."/>
            <person name="Kodira C.D."/>
            <person name="Zeng Q."/>
            <person name="Koehrsen M."/>
            <person name="Alvarado L."/>
            <person name="Berlin A.M."/>
            <person name="Borenstein D."/>
            <person name="Chen Z."/>
            <person name="Engels R."/>
            <person name="Freedman E."/>
            <person name="Gellesch M."/>
            <person name="Goldberg J."/>
            <person name="Griggs A."/>
            <person name="Gujja S."/>
            <person name="Heiman D.I."/>
            <person name="Hepburn T.A."/>
            <person name="Howarth C."/>
            <person name="Jen D."/>
            <person name="Larson L."/>
            <person name="Lewis B."/>
            <person name="Mehta T."/>
            <person name="Park D."/>
            <person name="Pearson M."/>
            <person name="Roberts A."/>
            <person name="Saif S."/>
            <person name="Shea T.D."/>
            <person name="Shenoy N."/>
            <person name="Sisk P."/>
            <person name="Stolte C."/>
            <person name="Sykes S."/>
            <person name="Walk T."/>
            <person name="White J."/>
            <person name="Yandava C."/>
            <person name="Klein B."/>
            <person name="McEwen J.G."/>
            <person name="Puccia R."/>
            <person name="Goldman G.H."/>
            <person name="Felipe M.S."/>
            <person name="Nino-Vega G."/>
            <person name="San-Blas G."/>
            <person name="Taylor J.W."/>
            <person name="Mendoza L."/>
            <person name="Galagan J.E."/>
            <person name="Nusbaum C."/>
            <person name="Birren B.W."/>
        </authorList>
    </citation>
    <scope>NUCLEOTIDE SEQUENCE [LARGE SCALE GENOMIC DNA]</scope>
    <source>
        <strain evidence="3">H143</strain>
    </source>
</reference>
<gene>
    <name evidence="2" type="ORF">HCDG_04595</name>
</gene>
<protein>
    <submittedName>
        <fullName evidence="2">Uncharacterized protein</fullName>
    </submittedName>
</protein>
<feature type="signal peptide" evidence="1">
    <location>
        <begin position="1"/>
        <end position="21"/>
    </location>
</feature>
<evidence type="ECO:0000256" key="1">
    <source>
        <dbReference type="SAM" id="SignalP"/>
    </source>
</evidence>
<sequence>MKSFLILLTAVYFIIVPHTLARRRVENINLVHNSEKNSNGLISTSGDKNVNKYLSYQPRSHDGFEVHKTHDHLLPSERIQQSAQVLNKLKRAAAGCMRYPCDNSIICFSKLCGGCVIASGSKAGVCSERYHPPR</sequence>
<organism evidence="2 3">
    <name type="scientific">Ajellomyces capsulatus (strain H143)</name>
    <name type="common">Darling's disease fungus</name>
    <name type="synonym">Histoplasma capsulatum</name>
    <dbReference type="NCBI Taxonomy" id="544712"/>
    <lineage>
        <taxon>Eukaryota</taxon>
        <taxon>Fungi</taxon>
        <taxon>Dikarya</taxon>
        <taxon>Ascomycota</taxon>
        <taxon>Pezizomycotina</taxon>
        <taxon>Eurotiomycetes</taxon>
        <taxon>Eurotiomycetidae</taxon>
        <taxon>Onygenales</taxon>
        <taxon>Ajellomycetaceae</taxon>
        <taxon>Histoplasma</taxon>
    </lineage>
</organism>
<dbReference type="EMBL" id="GG692424">
    <property type="protein sequence ID" value="EER40949.1"/>
    <property type="molecule type" value="Genomic_DNA"/>
</dbReference>
<proteinExistence type="predicted"/>
<dbReference type="VEuPathDB" id="FungiDB:HCDG_04595"/>
<dbReference type="HOGENOM" id="CLU_1895568_0_0_1"/>
<accession>C6HF72</accession>
<name>C6HF72_AJECH</name>
<feature type="chain" id="PRO_5002966032" evidence="1">
    <location>
        <begin position="22"/>
        <end position="134"/>
    </location>
</feature>
<evidence type="ECO:0000313" key="3">
    <source>
        <dbReference type="Proteomes" id="UP000002624"/>
    </source>
</evidence>
<keyword evidence="1" id="KW-0732">Signal</keyword>
<evidence type="ECO:0000313" key="2">
    <source>
        <dbReference type="EMBL" id="EER40949.1"/>
    </source>
</evidence>
<dbReference type="AlphaFoldDB" id="C6HF72"/>
<dbReference type="Proteomes" id="UP000002624">
    <property type="component" value="Unassembled WGS sequence"/>
</dbReference>